<evidence type="ECO:0000313" key="5">
    <source>
        <dbReference type="Proteomes" id="UP001608902"/>
    </source>
</evidence>
<feature type="repeat" description="WD" evidence="3">
    <location>
        <begin position="3"/>
        <end position="44"/>
    </location>
</feature>
<keyword evidence="5" id="KW-1185">Reference proteome</keyword>
<dbReference type="InterPro" id="IPR019775">
    <property type="entry name" value="WD40_repeat_CS"/>
</dbReference>
<comment type="caution">
    <text evidence="4">The sequence shown here is derived from an EMBL/GenBank/DDBJ whole genome shotgun (WGS) entry which is preliminary data.</text>
</comment>
<feature type="repeat" description="WD" evidence="3">
    <location>
        <begin position="131"/>
        <end position="170"/>
    </location>
</feature>
<dbReference type="Proteomes" id="UP001608902">
    <property type="component" value="Unassembled WGS sequence"/>
</dbReference>
<evidence type="ECO:0000313" key="4">
    <source>
        <dbReference type="EMBL" id="MFH4981441.1"/>
    </source>
</evidence>
<accession>A0ABD6ENQ2</accession>
<protein>
    <submittedName>
        <fullName evidence="4">Uncharacterized protein</fullName>
    </submittedName>
</protein>
<name>A0ABD6ENQ2_9BILA</name>
<dbReference type="EMBL" id="JBGFUD010007207">
    <property type="protein sequence ID" value="MFH4981441.1"/>
    <property type="molecule type" value="Genomic_DNA"/>
</dbReference>
<dbReference type="InterPro" id="IPR001680">
    <property type="entry name" value="WD40_rpt"/>
</dbReference>
<organism evidence="4 5">
    <name type="scientific">Gnathostoma spinigerum</name>
    <dbReference type="NCBI Taxonomy" id="75299"/>
    <lineage>
        <taxon>Eukaryota</taxon>
        <taxon>Metazoa</taxon>
        <taxon>Ecdysozoa</taxon>
        <taxon>Nematoda</taxon>
        <taxon>Chromadorea</taxon>
        <taxon>Rhabditida</taxon>
        <taxon>Spirurina</taxon>
        <taxon>Gnathostomatomorpha</taxon>
        <taxon>Gnathostomatoidea</taxon>
        <taxon>Gnathostomatidae</taxon>
        <taxon>Gnathostoma</taxon>
    </lineage>
</organism>
<feature type="repeat" description="WD" evidence="3">
    <location>
        <begin position="45"/>
        <end position="86"/>
    </location>
</feature>
<dbReference type="InterPro" id="IPR036322">
    <property type="entry name" value="WD40_repeat_dom_sf"/>
</dbReference>
<gene>
    <name evidence="4" type="ORF">AB6A40_008150</name>
</gene>
<dbReference type="InterPro" id="IPR027145">
    <property type="entry name" value="PWP2"/>
</dbReference>
<dbReference type="PROSITE" id="PS50082">
    <property type="entry name" value="WD_REPEATS_2"/>
    <property type="match status" value="3"/>
</dbReference>
<dbReference type="Gene3D" id="2.130.10.10">
    <property type="entry name" value="YVTN repeat-like/Quinoprotein amine dehydrogenase"/>
    <property type="match status" value="2"/>
</dbReference>
<dbReference type="PANTHER" id="PTHR19858">
    <property type="entry name" value="WD40 REPEAT PROTEIN"/>
    <property type="match status" value="1"/>
</dbReference>
<dbReference type="Pfam" id="PF00400">
    <property type="entry name" value="WD40"/>
    <property type="match status" value="3"/>
</dbReference>
<dbReference type="PROSITE" id="PS00678">
    <property type="entry name" value="WD_REPEATS_1"/>
    <property type="match status" value="1"/>
</dbReference>
<dbReference type="InterPro" id="IPR015943">
    <property type="entry name" value="WD40/YVTN_repeat-like_dom_sf"/>
</dbReference>
<evidence type="ECO:0000256" key="3">
    <source>
        <dbReference type="PROSITE-ProRule" id="PRU00221"/>
    </source>
</evidence>
<dbReference type="PROSITE" id="PS50294">
    <property type="entry name" value="WD_REPEATS_REGION"/>
    <property type="match status" value="2"/>
</dbReference>
<keyword evidence="2" id="KW-0677">Repeat</keyword>
<dbReference type="AlphaFoldDB" id="A0ABD6ENQ2"/>
<dbReference type="SMART" id="SM00320">
    <property type="entry name" value="WD40"/>
    <property type="match status" value="5"/>
</dbReference>
<dbReference type="PANTHER" id="PTHR19858:SF0">
    <property type="entry name" value="PERIODIC TRYPTOPHAN PROTEIN 2 HOMOLOG"/>
    <property type="match status" value="1"/>
</dbReference>
<sequence>MKQQSHSQSVTSVRYSPDAIHLATGAEDGLVKVWSCRSSSCIVTFNEHTCSVSAVCWTPSGKAILSASYDGTVRAHDLVRYRNFRTLLCPEQTQLSCLAVDGGGDLVMAGSHDLFNIFVWSLDNGRLLDVLSGHTAVLASISAHGNSLASVSWDKSLRVWNVAEGSAPEIVTLVDEALAVAYSPCGLIIAVLTLDSTISLFDGTACSSQLGTIDTKLDVDPARSATDLITKANSGKSK</sequence>
<proteinExistence type="predicted"/>
<reference evidence="4 5" key="1">
    <citation type="submission" date="2024-08" db="EMBL/GenBank/DDBJ databases">
        <title>Gnathostoma spinigerum genome.</title>
        <authorList>
            <person name="Gonzalez-Bertolin B."/>
            <person name="Monzon S."/>
            <person name="Zaballos A."/>
            <person name="Jimenez P."/>
            <person name="Dekumyoy P."/>
            <person name="Varona S."/>
            <person name="Cuesta I."/>
            <person name="Sumanam S."/>
            <person name="Adisakwattana P."/>
            <person name="Gasser R.B."/>
            <person name="Hernandez-Gonzalez A."/>
            <person name="Young N.D."/>
            <person name="Perteguer M.J."/>
        </authorList>
    </citation>
    <scope>NUCLEOTIDE SEQUENCE [LARGE SCALE GENOMIC DNA]</scope>
    <source>
        <strain evidence="4">AL3</strain>
        <tissue evidence="4">Liver</tissue>
    </source>
</reference>
<evidence type="ECO:0000256" key="2">
    <source>
        <dbReference type="ARBA" id="ARBA00022737"/>
    </source>
</evidence>
<dbReference type="SUPFAM" id="SSF50978">
    <property type="entry name" value="WD40 repeat-like"/>
    <property type="match status" value="1"/>
</dbReference>
<evidence type="ECO:0000256" key="1">
    <source>
        <dbReference type="ARBA" id="ARBA00022574"/>
    </source>
</evidence>
<keyword evidence="1 3" id="KW-0853">WD repeat</keyword>